<keyword evidence="4" id="KW-1185">Reference proteome</keyword>
<dbReference type="InterPro" id="IPR012020">
    <property type="entry name" value="ABHD4"/>
</dbReference>
<proteinExistence type="inferred from homology"/>
<dbReference type="AlphaFoldDB" id="A0A1S8A5P7"/>
<dbReference type="SUPFAM" id="SSF53474">
    <property type="entry name" value="alpha/beta-Hydrolases"/>
    <property type="match status" value="1"/>
</dbReference>
<dbReference type="GO" id="GO:0008126">
    <property type="term" value="F:acetylesterase activity"/>
    <property type="evidence" value="ECO:0007669"/>
    <property type="project" value="TreeGrafter"/>
</dbReference>
<reference evidence="3" key="1">
    <citation type="submission" date="2016-03" db="EMBL/GenBank/DDBJ databases">
        <title>Draft genome sequence of Rosellinia necatrix.</title>
        <authorList>
            <person name="Kanematsu S."/>
        </authorList>
    </citation>
    <scope>NUCLEOTIDE SEQUENCE [LARGE SCALE GENOMIC DNA]</scope>
    <source>
        <strain evidence="3">W97</strain>
    </source>
</reference>
<feature type="domain" description="AB hydrolase-1" evidence="2">
    <location>
        <begin position="122"/>
        <end position="235"/>
    </location>
</feature>
<evidence type="ECO:0000259" key="2">
    <source>
        <dbReference type="Pfam" id="PF00561"/>
    </source>
</evidence>
<dbReference type="Pfam" id="PF00561">
    <property type="entry name" value="Abhydrolase_1"/>
    <property type="match status" value="1"/>
</dbReference>
<dbReference type="InterPro" id="IPR000073">
    <property type="entry name" value="AB_hydrolase_1"/>
</dbReference>
<accession>A0A1S8A5P7</accession>
<gene>
    <name evidence="3" type="ORF">SAMD00023353_0600770</name>
</gene>
<sequence>MEWFGRAKIEFTTASKSLALRDREGKPTSLLQVCQDAVPPCHLNPLLFNGHLQTVWTAAKAHGPPVHYKRRVFESDHVQFKGSFAVDFVAEPSADADESLPPRTTYFAKEEHESMGSEDARPMLIVLHGLTGGSHEVYLRHAIEPLVKDGRWEVCVINSRGCAKSKITSGLFYNARATWDTRQMVKWLRQTYPNRPLFGLGFSLGANIMTNYIGEEGVNCQLKAAIVISSPWNLEVGNKVLKSTWIGHEIYQKTLGSK</sequence>
<name>A0A1S8A5P7_ROSNE</name>
<dbReference type="PANTHER" id="PTHR10794">
    <property type="entry name" value="ABHYDROLASE DOMAIN-CONTAINING PROTEIN"/>
    <property type="match status" value="1"/>
</dbReference>
<dbReference type="PANTHER" id="PTHR10794:SF63">
    <property type="entry name" value="ALPHA_BETA HYDROLASE 1, ISOFORM A"/>
    <property type="match status" value="1"/>
</dbReference>
<evidence type="ECO:0000256" key="1">
    <source>
        <dbReference type="ARBA" id="ARBA00010884"/>
    </source>
</evidence>
<dbReference type="OMA" id="TWIGHEI"/>
<dbReference type="GO" id="GO:0047372">
    <property type="term" value="F:monoacylglycerol lipase activity"/>
    <property type="evidence" value="ECO:0007669"/>
    <property type="project" value="TreeGrafter"/>
</dbReference>
<dbReference type="STRING" id="77044.A0A1S8A5P7"/>
<dbReference type="GO" id="GO:0051793">
    <property type="term" value="P:medium-chain fatty acid catabolic process"/>
    <property type="evidence" value="ECO:0007669"/>
    <property type="project" value="TreeGrafter"/>
</dbReference>
<dbReference type="Gene3D" id="3.40.50.1820">
    <property type="entry name" value="alpha/beta hydrolase"/>
    <property type="match status" value="1"/>
</dbReference>
<dbReference type="Proteomes" id="UP000054516">
    <property type="component" value="Unassembled WGS sequence"/>
</dbReference>
<dbReference type="InterPro" id="IPR029058">
    <property type="entry name" value="AB_hydrolase_fold"/>
</dbReference>
<evidence type="ECO:0000313" key="3">
    <source>
        <dbReference type="EMBL" id="GAW25416.1"/>
    </source>
</evidence>
<comment type="similarity">
    <text evidence="1">Belongs to the AB hydrolase superfamily. AB hydrolase 4 family.</text>
</comment>
<organism evidence="3">
    <name type="scientific">Rosellinia necatrix</name>
    <name type="common">White root-rot fungus</name>
    <dbReference type="NCBI Taxonomy" id="77044"/>
    <lineage>
        <taxon>Eukaryota</taxon>
        <taxon>Fungi</taxon>
        <taxon>Dikarya</taxon>
        <taxon>Ascomycota</taxon>
        <taxon>Pezizomycotina</taxon>
        <taxon>Sordariomycetes</taxon>
        <taxon>Xylariomycetidae</taxon>
        <taxon>Xylariales</taxon>
        <taxon>Xylariaceae</taxon>
        <taxon>Rosellinia</taxon>
    </lineage>
</organism>
<dbReference type="OrthoDB" id="5954035at2759"/>
<dbReference type="InterPro" id="IPR050960">
    <property type="entry name" value="AB_hydrolase_4_sf"/>
</dbReference>
<dbReference type="PIRSF" id="PIRSF005211">
    <property type="entry name" value="Ab_hydro_YheT"/>
    <property type="match status" value="1"/>
</dbReference>
<evidence type="ECO:0000313" key="4">
    <source>
        <dbReference type="Proteomes" id="UP000054516"/>
    </source>
</evidence>
<dbReference type="EMBL" id="DF977451">
    <property type="protein sequence ID" value="GAW25416.1"/>
    <property type="molecule type" value="Genomic_DNA"/>
</dbReference>
<protein>
    <submittedName>
        <fullName evidence="3">Putative alpha beta fold family</fullName>
    </submittedName>
</protein>
<dbReference type="GO" id="GO:0051792">
    <property type="term" value="P:medium-chain fatty acid biosynthetic process"/>
    <property type="evidence" value="ECO:0007669"/>
    <property type="project" value="TreeGrafter"/>
</dbReference>